<evidence type="ECO:0000313" key="3">
    <source>
        <dbReference type="Proteomes" id="UP000246085"/>
    </source>
</evidence>
<dbReference type="RefSeq" id="WP_122405101.1">
    <property type="nucleotide sequence ID" value="NZ_LS398110.1"/>
</dbReference>
<gene>
    <name evidence="2" type="ORF">BRAD3257_6956</name>
</gene>
<evidence type="ECO:0000259" key="1">
    <source>
        <dbReference type="Pfam" id="PF20247"/>
    </source>
</evidence>
<dbReference type="AlphaFoldDB" id="A0A2U3Q8V3"/>
<dbReference type="Pfam" id="PF20247">
    <property type="entry name" value="DUF6602"/>
    <property type="match status" value="1"/>
</dbReference>
<evidence type="ECO:0000313" key="2">
    <source>
        <dbReference type="EMBL" id="SPP97817.1"/>
    </source>
</evidence>
<feature type="domain" description="DUF6602" evidence="1">
    <location>
        <begin position="22"/>
        <end position="124"/>
    </location>
</feature>
<name>A0A2U3Q8V3_9BRAD</name>
<reference evidence="2 3" key="1">
    <citation type="submission" date="2018-03" db="EMBL/GenBank/DDBJ databases">
        <authorList>
            <person name="Gully D."/>
        </authorList>
    </citation>
    <scope>NUCLEOTIDE SEQUENCE [LARGE SCALE GENOMIC DNA]</scope>
    <source>
        <strain evidence="2">ORS3257</strain>
    </source>
</reference>
<sequence>MLTSLATILHELQQVESAKLSKENVTHAPTIGAMYEGLTRELLDRAIPASLDVRVVSGFVEGHDGQLGPQTDAMLVSGEGKPVPYTNDFVWPIQNVLAVFEVKKNLYGADLDDAFQKLRTINEMFDQYVQSAHPLFDITPAFNAFARLTGLYPKSPEHVAQLSEEWQTFYHLLVVEQTGPIRVILGYEGYVDEAGLRRGFADYLEQNSGTRGFGLGSHPNLIVCRNNSLLKMNGQPYISPLAEGRWVAVVSNNENPIRILLELIWTRLSNQFQQYIPMDDTLQLERLAPFFLARIVPVGQAIGWQLQHHELDKQELASIKSTQWAPREVDENEWAILHQVANKGELDVRDRYFREWAQEEKFDPDEAIAKLIADRLLAWVDEHHVRALTQGDLITAFMHSGQTIATGDDELAALWMMEQLGPRKKKPRE</sequence>
<protein>
    <recommendedName>
        <fullName evidence="1">DUF6602 domain-containing protein</fullName>
    </recommendedName>
</protein>
<dbReference type="InterPro" id="IPR046537">
    <property type="entry name" value="DUF6602"/>
</dbReference>
<dbReference type="KEGG" id="bvz:BRAD3257_6956"/>
<proteinExistence type="predicted"/>
<organism evidence="2 3">
    <name type="scientific">Bradyrhizobium vignae</name>
    <dbReference type="NCBI Taxonomy" id="1549949"/>
    <lineage>
        <taxon>Bacteria</taxon>
        <taxon>Pseudomonadati</taxon>
        <taxon>Pseudomonadota</taxon>
        <taxon>Alphaproteobacteria</taxon>
        <taxon>Hyphomicrobiales</taxon>
        <taxon>Nitrobacteraceae</taxon>
        <taxon>Bradyrhizobium</taxon>
    </lineage>
</organism>
<dbReference type="EMBL" id="LS398110">
    <property type="protein sequence ID" value="SPP97817.1"/>
    <property type="molecule type" value="Genomic_DNA"/>
</dbReference>
<accession>A0A2U3Q8V3</accession>
<dbReference type="Proteomes" id="UP000246085">
    <property type="component" value="Chromosome BRAD3257"/>
</dbReference>